<dbReference type="PROSITE" id="PS51257">
    <property type="entry name" value="PROKAR_LIPOPROTEIN"/>
    <property type="match status" value="1"/>
</dbReference>
<dbReference type="InterPro" id="IPR039424">
    <property type="entry name" value="SBP_5"/>
</dbReference>
<dbReference type="PANTHER" id="PTHR30290:SF10">
    <property type="entry name" value="PERIPLASMIC OLIGOPEPTIDE-BINDING PROTEIN-RELATED"/>
    <property type="match status" value="1"/>
</dbReference>
<keyword evidence="3" id="KW-0813">Transport</keyword>
<dbReference type="InterPro" id="IPR000914">
    <property type="entry name" value="SBP_5_dom"/>
</dbReference>
<comment type="similarity">
    <text evidence="2">Belongs to the bacterial solute-binding protein 5 family.</text>
</comment>
<dbReference type="EMBL" id="CP095474">
    <property type="protein sequence ID" value="URN18141.1"/>
    <property type="molecule type" value="Genomic_DNA"/>
</dbReference>
<dbReference type="InterPro" id="IPR030678">
    <property type="entry name" value="Peptide/Ni-bd"/>
</dbReference>
<evidence type="ECO:0000256" key="2">
    <source>
        <dbReference type="ARBA" id="ARBA00005695"/>
    </source>
</evidence>
<dbReference type="Pfam" id="PF00496">
    <property type="entry name" value="SBP_bac_5"/>
    <property type="match status" value="1"/>
</dbReference>
<evidence type="ECO:0000256" key="4">
    <source>
        <dbReference type="ARBA" id="ARBA00022729"/>
    </source>
</evidence>
<evidence type="ECO:0000313" key="7">
    <source>
        <dbReference type="EMBL" id="URN18141.1"/>
    </source>
</evidence>
<evidence type="ECO:0000256" key="3">
    <source>
        <dbReference type="ARBA" id="ARBA00022448"/>
    </source>
</evidence>
<dbReference type="PANTHER" id="PTHR30290">
    <property type="entry name" value="PERIPLASMIC BINDING COMPONENT OF ABC TRANSPORTER"/>
    <property type="match status" value="1"/>
</dbReference>
<dbReference type="SUPFAM" id="SSF53850">
    <property type="entry name" value="Periplasmic binding protein-like II"/>
    <property type="match status" value="1"/>
</dbReference>
<comment type="subcellular location">
    <subcellularLocation>
        <location evidence="1">Cell envelope</location>
    </subcellularLocation>
</comment>
<organism evidence="7 8">
    <name type="scientific">Streptomyces sudanensis</name>
    <dbReference type="NCBI Taxonomy" id="436397"/>
    <lineage>
        <taxon>Bacteria</taxon>
        <taxon>Bacillati</taxon>
        <taxon>Actinomycetota</taxon>
        <taxon>Actinomycetes</taxon>
        <taxon>Kitasatosporales</taxon>
        <taxon>Streptomycetaceae</taxon>
        <taxon>Streptomyces</taxon>
    </lineage>
</organism>
<evidence type="ECO:0000259" key="6">
    <source>
        <dbReference type="Pfam" id="PF00496"/>
    </source>
</evidence>
<feature type="domain" description="Solute-binding protein family 5" evidence="6">
    <location>
        <begin position="78"/>
        <end position="440"/>
    </location>
</feature>
<name>A0ABY4TGZ0_9ACTN</name>
<keyword evidence="4 5" id="KW-0732">Signal</keyword>
<dbReference type="PIRSF" id="PIRSF002741">
    <property type="entry name" value="MppA"/>
    <property type="match status" value="1"/>
</dbReference>
<dbReference type="Gene3D" id="3.40.190.10">
    <property type="entry name" value="Periplasmic binding protein-like II"/>
    <property type="match status" value="1"/>
</dbReference>
<evidence type="ECO:0000256" key="1">
    <source>
        <dbReference type="ARBA" id="ARBA00004196"/>
    </source>
</evidence>
<reference evidence="7" key="1">
    <citation type="submission" date="2022-04" db="EMBL/GenBank/DDBJ databases">
        <title>Systematic whole-genome sequencing reveals an unexpected diversity among actinomycetoma pathogens and provides insights into their antibacterial susceptibilities.</title>
        <authorList>
            <person name="Watson A.K."/>
            <person name="Kepplinger B."/>
            <person name="Bakhiet S.M."/>
            <person name="Mhmoud N.A."/>
            <person name="Chapman J."/>
            <person name="Allenby N."/>
            <person name="Mickiewicz K."/>
            <person name="Goodfellow M."/>
            <person name="Fahal A.H."/>
            <person name="Errington J."/>
        </authorList>
    </citation>
    <scope>NUCLEOTIDE SEQUENCE</scope>
    <source>
        <strain evidence="7">SD 504</strain>
    </source>
</reference>
<proteinExistence type="inferred from homology"/>
<gene>
    <name evidence="7" type="ORF">MW084_21845</name>
</gene>
<sequence>MFNRTSLQATAALASISLLAGCGLFAGDEAEAESKIVVGTTSSPTTLDPAAAWDSSWELYRNVFQTLLSFPTGSTTPQPDAADCRFTDGTSQVFQCDLREGLRFSSGTPVDAEAVKHSIERIRTINAEGGPSGLLGSLDKIETNGDRTVIFRLKESDATFPFVLATPATSIVDPVSYPADRVREDGKVVGSGPYLLSEYTEGVQARLVKNPTYKGYADRKNTAVTIRYFGESEALVAALKKKQIDVTYRGLTAEEVVDLSEKKAENEGLQVVELTGATIHYLVFNPKDPQAGKPAVRQAVAQVIDRGTLVSKAYKGTAEPLYSMVPKGIAGHTTKFFDHYGDPDVAKARSILRKAGIDEPVKLTIGYTTDRYGSSAVAEFTEIKRQLEASGLFEVTLVGKPWKDFQTAYQKGEYPVFGRGWFPDFPDPDNFVAPFVGKKNVHAAPYEQQEITDRLLPESRRKSDRATVVKQFERAQQIFVEDVRMLPLWQGKLYIAASEEIGGAERALDPQTVMQVWELHRKTSW</sequence>
<dbReference type="Gene3D" id="3.10.105.10">
    <property type="entry name" value="Dipeptide-binding Protein, Domain 3"/>
    <property type="match status" value="1"/>
</dbReference>
<accession>A0ABY4TGZ0</accession>
<feature type="signal peptide" evidence="5">
    <location>
        <begin position="1"/>
        <end position="26"/>
    </location>
</feature>
<keyword evidence="8" id="KW-1185">Reference proteome</keyword>
<dbReference type="Proteomes" id="UP001056383">
    <property type="component" value="Chromosome"/>
</dbReference>
<protein>
    <submittedName>
        <fullName evidence="7">ABC transporter substrate-binding protein</fullName>
    </submittedName>
</protein>
<feature type="chain" id="PRO_5045267763" evidence="5">
    <location>
        <begin position="27"/>
        <end position="525"/>
    </location>
</feature>
<evidence type="ECO:0000256" key="5">
    <source>
        <dbReference type="SAM" id="SignalP"/>
    </source>
</evidence>
<dbReference type="RefSeq" id="WP_029553326.1">
    <property type="nucleotide sequence ID" value="NZ_CP095474.1"/>
</dbReference>
<evidence type="ECO:0000313" key="8">
    <source>
        <dbReference type="Proteomes" id="UP001056383"/>
    </source>
</evidence>